<sequence>MTKDQLLSITLFMSPVVSCVSRIILLSQKEYGRRTLAPAHSTAGAMSVTLDNSGFCGGLLDGCS</sequence>
<evidence type="ECO:0000256" key="1">
    <source>
        <dbReference type="SAM" id="Phobius"/>
    </source>
</evidence>
<reference evidence="2 3" key="1">
    <citation type="submission" date="2024-07" db="EMBL/GenBank/DDBJ databases">
        <title>Section-level genome sequencing and comparative genomics of Aspergillus sections Usti and Cavernicolus.</title>
        <authorList>
            <consortium name="Lawrence Berkeley National Laboratory"/>
            <person name="Nybo J.L."/>
            <person name="Vesth T.C."/>
            <person name="Theobald S."/>
            <person name="Frisvad J.C."/>
            <person name="Larsen T.O."/>
            <person name="Kjaerboelling I."/>
            <person name="Rothschild-Mancinelli K."/>
            <person name="Lyhne E.K."/>
            <person name="Kogle M.E."/>
            <person name="Barry K."/>
            <person name="Clum A."/>
            <person name="Na H."/>
            <person name="Ledsgaard L."/>
            <person name="Lin J."/>
            <person name="Lipzen A."/>
            <person name="Kuo A."/>
            <person name="Riley R."/>
            <person name="Mondo S."/>
            <person name="Labutti K."/>
            <person name="Haridas S."/>
            <person name="Pangalinan J."/>
            <person name="Salamov A.A."/>
            <person name="Simmons B.A."/>
            <person name="Magnuson J.K."/>
            <person name="Chen J."/>
            <person name="Drula E."/>
            <person name="Henrissat B."/>
            <person name="Wiebenga A."/>
            <person name="Lubbers R.J."/>
            <person name="Gomes A.C."/>
            <person name="Makela M.R."/>
            <person name="Stajich J."/>
            <person name="Grigoriev I.V."/>
            <person name="Mortensen U.H."/>
            <person name="De Vries R.P."/>
            <person name="Baker S.E."/>
            <person name="Andersen M.R."/>
        </authorList>
    </citation>
    <scope>NUCLEOTIDE SEQUENCE [LARGE SCALE GENOMIC DNA]</scope>
    <source>
        <strain evidence="2 3">CBS 123904</strain>
    </source>
</reference>
<dbReference type="EMBL" id="JBFXLU010000048">
    <property type="protein sequence ID" value="KAL2848578.1"/>
    <property type="molecule type" value="Genomic_DNA"/>
</dbReference>
<feature type="transmembrane region" description="Helical" evidence="1">
    <location>
        <begin position="6"/>
        <end position="25"/>
    </location>
</feature>
<proteinExistence type="predicted"/>
<comment type="caution">
    <text evidence="2">The sequence shown here is derived from an EMBL/GenBank/DDBJ whole genome shotgun (WGS) entry which is preliminary data.</text>
</comment>
<evidence type="ECO:0000313" key="3">
    <source>
        <dbReference type="Proteomes" id="UP001610446"/>
    </source>
</evidence>
<organism evidence="2 3">
    <name type="scientific">Aspergillus pseudoustus</name>
    <dbReference type="NCBI Taxonomy" id="1810923"/>
    <lineage>
        <taxon>Eukaryota</taxon>
        <taxon>Fungi</taxon>
        <taxon>Dikarya</taxon>
        <taxon>Ascomycota</taxon>
        <taxon>Pezizomycotina</taxon>
        <taxon>Eurotiomycetes</taxon>
        <taxon>Eurotiomycetidae</taxon>
        <taxon>Eurotiales</taxon>
        <taxon>Aspergillaceae</taxon>
        <taxon>Aspergillus</taxon>
        <taxon>Aspergillus subgen. Nidulantes</taxon>
    </lineage>
</organism>
<keyword evidence="1" id="KW-0812">Transmembrane</keyword>
<protein>
    <recommendedName>
        <fullName evidence="4">Secreted protein</fullName>
    </recommendedName>
</protein>
<evidence type="ECO:0000313" key="2">
    <source>
        <dbReference type="EMBL" id="KAL2848578.1"/>
    </source>
</evidence>
<evidence type="ECO:0008006" key="4">
    <source>
        <dbReference type="Google" id="ProtNLM"/>
    </source>
</evidence>
<keyword evidence="1" id="KW-0472">Membrane</keyword>
<gene>
    <name evidence="2" type="ORF">BJY01DRAFT_211603</name>
</gene>
<keyword evidence="1" id="KW-1133">Transmembrane helix</keyword>
<dbReference type="Proteomes" id="UP001610446">
    <property type="component" value="Unassembled WGS sequence"/>
</dbReference>
<accession>A0ABR4KBD7</accession>
<keyword evidence="3" id="KW-1185">Reference proteome</keyword>
<name>A0ABR4KBD7_9EURO</name>